<comment type="subcellular location">
    <subcellularLocation>
        <location evidence="2">Cell membrane</location>
        <topology evidence="2">Multi-pass membrane protein</topology>
    </subcellularLocation>
</comment>
<evidence type="ECO:0000256" key="1">
    <source>
        <dbReference type="ARBA" id="ARBA00002672"/>
    </source>
</evidence>
<keyword evidence="6" id="KW-1003">Cell membrane</keyword>
<feature type="transmembrane region" description="Helical" evidence="10">
    <location>
        <begin position="155"/>
        <end position="176"/>
    </location>
</feature>
<sequence length="189" mass="21131">MSMAEPLEIAANAIMAVSIFLAGRNNIHSWWTGIAGCSLFAVLFYGSQLYADVALQLLFIATCIIGWRQWLRGDHGHSLHIRTTRPATLLKMALAGVFATAGYGLMLKHYTNAYAPFIDSAVLMFSVIAQVLLMGRRIENWPVWLLVNTVSVPLYASRGLYLTAALYAAYWINAIVAWRHWRRQREAGA</sequence>
<feature type="transmembrane region" description="Helical" evidence="10">
    <location>
        <begin position="114"/>
        <end position="135"/>
    </location>
</feature>
<evidence type="ECO:0000256" key="6">
    <source>
        <dbReference type="ARBA" id="ARBA00022475"/>
    </source>
</evidence>
<evidence type="ECO:0000256" key="9">
    <source>
        <dbReference type="ARBA" id="ARBA00023136"/>
    </source>
</evidence>
<feature type="transmembrane region" description="Helical" evidence="10">
    <location>
        <begin position="29"/>
        <end position="46"/>
    </location>
</feature>
<evidence type="ECO:0000256" key="7">
    <source>
        <dbReference type="ARBA" id="ARBA00022692"/>
    </source>
</evidence>
<comment type="function">
    <text evidence="1">Required for nicotinamide riboside transport across the inner membrane.</text>
</comment>
<dbReference type="PANTHER" id="PTHR36122:SF2">
    <property type="entry name" value="NICOTINAMIDE RIBOSIDE TRANSPORTER PNUC"/>
    <property type="match status" value="1"/>
</dbReference>
<accession>A0A6L6QCS1</accession>
<reference evidence="11 12" key="1">
    <citation type="submission" date="2019-11" db="EMBL/GenBank/DDBJ databases">
        <title>Type strains purchased from KCTC, JCM and DSMZ.</title>
        <authorList>
            <person name="Lu H."/>
        </authorList>
    </citation>
    <scope>NUCLEOTIDE SEQUENCE [LARGE SCALE GENOMIC DNA]</scope>
    <source>
        <strain evidence="11 12">JCM 31587</strain>
    </source>
</reference>
<evidence type="ECO:0000256" key="3">
    <source>
        <dbReference type="ARBA" id="ARBA00006669"/>
    </source>
</evidence>
<evidence type="ECO:0000256" key="2">
    <source>
        <dbReference type="ARBA" id="ARBA00004651"/>
    </source>
</evidence>
<evidence type="ECO:0000313" key="11">
    <source>
        <dbReference type="EMBL" id="MTW09523.1"/>
    </source>
</evidence>
<dbReference type="PANTHER" id="PTHR36122">
    <property type="entry name" value="NICOTINAMIDE RIBOSIDE TRANSPORTER PNUC"/>
    <property type="match status" value="1"/>
</dbReference>
<dbReference type="AlphaFoldDB" id="A0A6L6QCS1"/>
<dbReference type="NCBIfam" id="TIGR01528">
    <property type="entry name" value="NMN_trans_PnuC"/>
    <property type="match status" value="1"/>
</dbReference>
<dbReference type="InterPro" id="IPR006419">
    <property type="entry name" value="NMN_transpt_PnuC"/>
</dbReference>
<comment type="similarity">
    <text evidence="3">Belongs to the nicotinamide ribonucleoside (NR) uptake permease (TC 4.B.1) family.</text>
</comment>
<keyword evidence="12" id="KW-1185">Reference proteome</keyword>
<dbReference type="GO" id="GO:0034257">
    <property type="term" value="F:nicotinamide riboside transmembrane transporter activity"/>
    <property type="evidence" value="ECO:0007669"/>
    <property type="project" value="InterPro"/>
</dbReference>
<evidence type="ECO:0000256" key="10">
    <source>
        <dbReference type="SAM" id="Phobius"/>
    </source>
</evidence>
<keyword evidence="9 10" id="KW-0472">Membrane</keyword>
<evidence type="ECO:0000313" key="12">
    <source>
        <dbReference type="Proteomes" id="UP000472320"/>
    </source>
</evidence>
<dbReference type="EMBL" id="WNKX01000002">
    <property type="protein sequence ID" value="MTW09523.1"/>
    <property type="molecule type" value="Genomic_DNA"/>
</dbReference>
<feature type="transmembrane region" description="Helical" evidence="10">
    <location>
        <begin position="53"/>
        <end position="70"/>
    </location>
</feature>
<protein>
    <recommendedName>
        <fullName evidence="4">Nicotinamide riboside transporter PnuC</fullName>
    </recommendedName>
</protein>
<dbReference type="OrthoDB" id="9791248at2"/>
<keyword evidence="5" id="KW-0813">Transport</keyword>
<comment type="caution">
    <text evidence="11">The sequence shown here is derived from an EMBL/GenBank/DDBJ whole genome shotgun (WGS) entry which is preliminary data.</text>
</comment>
<dbReference type="Proteomes" id="UP000472320">
    <property type="component" value="Unassembled WGS sequence"/>
</dbReference>
<evidence type="ECO:0000256" key="5">
    <source>
        <dbReference type="ARBA" id="ARBA00022448"/>
    </source>
</evidence>
<feature type="transmembrane region" description="Helical" evidence="10">
    <location>
        <begin position="90"/>
        <end position="107"/>
    </location>
</feature>
<proteinExistence type="inferred from homology"/>
<name>A0A6L6QCS1_9BURK</name>
<evidence type="ECO:0000256" key="4">
    <source>
        <dbReference type="ARBA" id="ARBA00017522"/>
    </source>
</evidence>
<organism evidence="11 12">
    <name type="scientific">Massilia eburnea</name>
    <dbReference type="NCBI Taxonomy" id="1776165"/>
    <lineage>
        <taxon>Bacteria</taxon>
        <taxon>Pseudomonadati</taxon>
        <taxon>Pseudomonadota</taxon>
        <taxon>Betaproteobacteria</taxon>
        <taxon>Burkholderiales</taxon>
        <taxon>Oxalobacteraceae</taxon>
        <taxon>Telluria group</taxon>
        <taxon>Massilia</taxon>
    </lineage>
</organism>
<keyword evidence="7 10" id="KW-0812">Transmembrane</keyword>
<dbReference type="Pfam" id="PF04973">
    <property type="entry name" value="NMN_transporter"/>
    <property type="match status" value="1"/>
</dbReference>
<dbReference type="GO" id="GO:0005886">
    <property type="term" value="C:plasma membrane"/>
    <property type="evidence" value="ECO:0007669"/>
    <property type="project" value="UniProtKB-SubCell"/>
</dbReference>
<evidence type="ECO:0000256" key="8">
    <source>
        <dbReference type="ARBA" id="ARBA00022989"/>
    </source>
</evidence>
<gene>
    <name evidence="11" type="ORF">GM658_02830</name>
</gene>
<keyword evidence="8 10" id="KW-1133">Transmembrane helix</keyword>